<evidence type="ECO:0000313" key="2">
    <source>
        <dbReference type="Proteomes" id="UP000004816"/>
    </source>
</evidence>
<protein>
    <submittedName>
        <fullName evidence="1">Uncharacterized protein</fullName>
    </submittedName>
</protein>
<reference evidence="1 2" key="1">
    <citation type="journal article" date="2011" name="Stand. Genomic Sci.">
        <title>High quality draft genome sequence of Segniliparus rugosus CDC 945(T)= (ATCC BAA-974(T)).</title>
        <authorList>
            <person name="Earl A.M."/>
            <person name="Desjardins C.A."/>
            <person name="Fitzgerald M.G."/>
            <person name="Arachchi H.M."/>
            <person name="Zeng Q."/>
            <person name="Mehta T."/>
            <person name="Griggs A."/>
            <person name="Birren B.W."/>
            <person name="Toney N.C."/>
            <person name="Carr J."/>
            <person name="Posey J."/>
            <person name="Butler W.R."/>
        </authorList>
    </citation>
    <scope>NUCLEOTIDE SEQUENCE [LARGE SCALE GENOMIC DNA]</scope>
    <source>
        <strain evidence="2">ATCC BAA-974 / DSM 45345 / CCUG 50838 / CIP 108380 / JCM 13579 / CDC 945</strain>
    </source>
</reference>
<dbReference type="AlphaFoldDB" id="U1LMG7"/>
<gene>
    <name evidence="1" type="ORF">HMPREF9336_04285</name>
</gene>
<sequence>MSATKYEERGRGALLGVWLRASSVCEVAG</sequence>
<accession>U1LMG7</accession>
<keyword evidence="2" id="KW-1185">Reference proteome</keyword>
<name>U1LMG7_SEGRC</name>
<dbReference type="EMBL" id="ACZI02000003">
    <property type="protein sequence ID" value="ERG69141.1"/>
    <property type="molecule type" value="Genomic_DNA"/>
</dbReference>
<comment type="caution">
    <text evidence="1">The sequence shown here is derived from an EMBL/GenBank/DDBJ whole genome shotgun (WGS) entry which is preliminary data.</text>
</comment>
<proteinExistence type="predicted"/>
<dbReference type="Proteomes" id="UP000004816">
    <property type="component" value="Unassembled WGS sequence"/>
</dbReference>
<dbReference type="HOGENOM" id="CLU_3410184_0_0_11"/>
<evidence type="ECO:0000313" key="1">
    <source>
        <dbReference type="EMBL" id="ERG69141.1"/>
    </source>
</evidence>
<organism evidence="1 2">
    <name type="scientific">Segniliparus rugosus (strain ATCC BAA-974 / DSM 45345 / CCUG 50838 / CIP 108380 / JCM 13579 / CDC 945)</name>
    <dbReference type="NCBI Taxonomy" id="679197"/>
    <lineage>
        <taxon>Bacteria</taxon>
        <taxon>Bacillati</taxon>
        <taxon>Actinomycetota</taxon>
        <taxon>Actinomycetes</taxon>
        <taxon>Mycobacteriales</taxon>
        <taxon>Segniliparaceae</taxon>
        <taxon>Segniliparus</taxon>
    </lineage>
</organism>